<evidence type="ECO:0000313" key="7">
    <source>
        <dbReference type="Proteomes" id="UP000717328"/>
    </source>
</evidence>
<dbReference type="Pfam" id="PF00179">
    <property type="entry name" value="UQ_con"/>
    <property type="match status" value="1"/>
</dbReference>
<sequence length="505" mass="55858">MWYAGVLISTFLGLVDDNNLYEWEILIIGPPDTLYEGGFYKARLSFPPEFPLQPPKMRFLTPMWHPNIYPDGTVCVSILHAPGDDQYGYEDAGERWMPVHTVESILISVISLLSSDTPNLDSPANVDAAKEVRTDIEVTSTLMSKSTKKSAYSERNIASIPAPLEVDSDSDFAPGIYIPEPSKKRKRGSTVASTSPAVRQRGKRRSDVLNIKVSSPKRRRGMIKLLCAFYFEKLMIAVLLTSATTTGAQPPPTVLWSVFGLACPKFCFSSEIALEITAEENLDLHSESEGEEDAPEIPEEEDCSEEENDDDEPIILKTFIGFVPERHKKVPSSAEAAELTPAAANAVDDSETEPDSEAEGIFPKMTMDEKCPKKCLKAEKSSDESVTEPESEDEHACPMLGVKSKLESASDSETESDEEYDLANPRLKPRPGFPLTPEQKLLGPLILGEDTKIAVPAAINTYLRDYQREGVQFFWRQYSEGRGGLLGDDMGLVRIIPCSSFAKED</sequence>
<reference evidence="6" key="2">
    <citation type="submission" date="2021-10" db="EMBL/GenBank/DDBJ databases">
        <title>Phylogenomics reveals ancestral predisposition of the termite-cultivated fungus Termitomyces towards a domesticated lifestyle.</title>
        <authorList>
            <person name="Auxier B."/>
            <person name="Grum-Grzhimaylo A."/>
            <person name="Cardenas M.E."/>
            <person name="Lodge J.D."/>
            <person name="Laessoe T."/>
            <person name="Pedersen O."/>
            <person name="Smith M.E."/>
            <person name="Kuyper T.W."/>
            <person name="Franco-Molano E.A."/>
            <person name="Baroni T.J."/>
            <person name="Aanen D.K."/>
        </authorList>
    </citation>
    <scope>NUCLEOTIDE SEQUENCE</scope>
    <source>
        <strain evidence="6">D49</strain>
    </source>
</reference>
<evidence type="ECO:0000259" key="5">
    <source>
        <dbReference type="PROSITE" id="PS50127"/>
    </source>
</evidence>
<dbReference type="AlphaFoldDB" id="A0A9P7K8M9"/>
<dbReference type="PROSITE" id="PS00183">
    <property type="entry name" value="UBC_1"/>
    <property type="match status" value="1"/>
</dbReference>
<name>A0A9P7K8M9_9AGAR</name>
<feature type="active site" description="Glycyl thioester intermediate" evidence="3">
    <location>
        <position position="75"/>
    </location>
</feature>
<dbReference type="FunFam" id="3.10.110.10:FF:000051">
    <property type="entry name" value="ubiquitin-conjugating enzyme E2 R2-like"/>
    <property type="match status" value="1"/>
</dbReference>
<dbReference type="Proteomes" id="UP000717328">
    <property type="component" value="Unassembled WGS sequence"/>
</dbReference>
<feature type="compositionally biased region" description="Acidic residues" evidence="4">
    <location>
        <begin position="348"/>
        <end position="358"/>
    </location>
</feature>
<dbReference type="InterPro" id="IPR023313">
    <property type="entry name" value="UBQ-conjugating_AS"/>
</dbReference>
<dbReference type="PANTHER" id="PTHR24067">
    <property type="entry name" value="UBIQUITIN-CONJUGATING ENZYME E2"/>
    <property type="match status" value="1"/>
</dbReference>
<dbReference type="GO" id="GO:0016740">
    <property type="term" value="F:transferase activity"/>
    <property type="evidence" value="ECO:0007669"/>
    <property type="project" value="UniProtKB-KW"/>
</dbReference>
<dbReference type="CDD" id="cd23795">
    <property type="entry name" value="UBCc_UBE2G1"/>
    <property type="match status" value="1"/>
</dbReference>
<dbReference type="Gene3D" id="3.40.50.10810">
    <property type="entry name" value="Tandem AAA-ATPase domain"/>
    <property type="match status" value="1"/>
</dbReference>
<dbReference type="EMBL" id="JABCKI010005737">
    <property type="protein sequence ID" value="KAG5638941.1"/>
    <property type="molecule type" value="Genomic_DNA"/>
</dbReference>
<dbReference type="InterPro" id="IPR050113">
    <property type="entry name" value="Ub_conjugating_enzyme"/>
</dbReference>
<feature type="compositionally biased region" description="Acidic residues" evidence="4">
    <location>
        <begin position="410"/>
        <end position="421"/>
    </location>
</feature>
<dbReference type="InterPro" id="IPR016135">
    <property type="entry name" value="UBQ-conjugating_enzyme/RWD"/>
</dbReference>
<feature type="domain" description="UBC core" evidence="5">
    <location>
        <begin position="1"/>
        <end position="152"/>
    </location>
</feature>
<proteinExistence type="predicted"/>
<feature type="region of interest" description="Disordered" evidence="4">
    <location>
        <begin position="284"/>
        <end position="310"/>
    </location>
</feature>
<feature type="compositionally biased region" description="Acidic residues" evidence="4">
    <location>
        <begin position="289"/>
        <end position="310"/>
    </location>
</feature>
<organism evidence="6 7">
    <name type="scientific">Sphagnurus paluster</name>
    <dbReference type="NCBI Taxonomy" id="117069"/>
    <lineage>
        <taxon>Eukaryota</taxon>
        <taxon>Fungi</taxon>
        <taxon>Dikarya</taxon>
        <taxon>Basidiomycota</taxon>
        <taxon>Agaricomycotina</taxon>
        <taxon>Agaricomycetes</taxon>
        <taxon>Agaricomycetidae</taxon>
        <taxon>Agaricales</taxon>
        <taxon>Tricholomatineae</taxon>
        <taxon>Lyophyllaceae</taxon>
        <taxon>Sphagnurus</taxon>
    </lineage>
</organism>
<feature type="region of interest" description="Disordered" evidence="4">
    <location>
        <begin position="331"/>
        <end position="365"/>
    </location>
</feature>
<gene>
    <name evidence="6" type="ORF">H0H81_008441</name>
</gene>
<dbReference type="SUPFAM" id="SSF54495">
    <property type="entry name" value="UBC-like"/>
    <property type="match status" value="1"/>
</dbReference>
<dbReference type="PROSITE" id="PS50127">
    <property type="entry name" value="UBC_2"/>
    <property type="match status" value="1"/>
</dbReference>
<keyword evidence="1" id="KW-0808">Transferase</keyword>
<evidence type="ECO:0000256" key="4">
    <source>
        <dbReference type="SAM" id="MobiDB-lite"/>
    </source>
</evidence>
<keyword evidence="7" id="KW-1185">Reference proteome</keyword>
<feature type="region of interest" description="Disordered" evidence="4">
    <location>
        <begin position="177"/>
        <end position="206"/>
    </location>
</feature>
<comment type="caution">
    <text evidence="6">The sequence shown here is derived from an EMBL/GenBank/DDBJ whole genome shotgun (WGS) entry which is preliminary data.</text>
</comment>
<protein>
    <recommendedName>
        <fullName evidence="5">UBC core domain-containing protein</fullName>
    </recommendedName>
</protein>
<feature type="compositionally biased region" description="Low complexity" evidence="4">
    <location>
        <begin position="331"/>
        <end position="346"/>
    </location>
</feature>
<dbReference type="Gene3D" id="3.10.110.10">
    <property type="entry name" value="Ubiquitin Conjugating Enzyme"/>
    <property type="match status" value="1"/>
</dbReference>
<evidence type="ECO:0000256" key="2">
    <source>
        <dbReference type="ARBA" id="ARBA00022786"/>
    </source>
</evidence>
<dbReference type="OrthoDB" id="19692at2759"/>
<evidence type="ECO:0000256" key="3">
    <source>
        <dbReference type="PROSITE-ProRule" id="PRU10133"/>
    </source>
</evidence>
<evidence type="ECO:0000256" key="1">
    <source>
        <dbReference type="ARBA" id="ARBA00022679"/>
    </source>
</evidence>
<evidence type="ECO:0000313" key="6">
    <source>
        <dbReference type="EMBL" id="KAG5638941.1"/>
    </source>
</evidence>
<reference evidence="6" key="1">
    <citation type="submission" date="2021-02" db="EMBL/GenBank/DDBJ databases">
        <authorList>
            <person name="Nieuwenhuis M."/>
            <person name="Van De Peppel L.J.J."/>
        </authorList>
    </citation>
    <scope>NUCLEOTIDE SEQUENCE</scope>
    <source>
        <strain evidence="6">D49</strain>
    </source>
</reference>
<feature type="region of interest" description="Disordered" evidence="4">
    <location>
        <begin position="379"/>
        <end position="435"/>
    </location>
</feature>
<dbReference type="InterPro" id="IPR038718">
    <property type="entry name" value="SNF2-like_sf"/>
</dbReference>
<dbReference type="InterPro" id="IPR000608">
    <property type="entry name" value="UBC"/>
</dbReference>
<keyword evidence="2" id="KW-0833">Ubl conjugation pathway</keyword>
<accession>A0A9P7K8M9</accession>
<dbReference type="SMART" id="SM00212">
    <property type="entry name" value="UBCc"/>
    <property type="match status" value="1"/>
</dbReference>